<proteinExistence type="predicted"/>
<reference evidence="2 3" key="1">
    <citation type="submission" date="2019-05" db="EMBL/GenBank/DDBJ databases">
        <title>Georgenia *** sp. nov., and Georgenia *** sp. nov., isolated from the intestinal contents of plateau pika (Ochotona curzoniae) in the Qinghai-Tibet plateau of China.</title>
        <authorList>
            <person name="Tian Z."/>
        </authorList>
    </citation>
    <scope>NUCLEOTIDE SEQUENCE [LARGE SCALE GENOMIC DNA]</scope>
    <source>
        <strain evidence="2 3">Z294</strain>
    </source>
</reference>
<dbReference type="RefSeq" id="WP_139072461.1">
    <property type="nucleotide sequence ID" value="NZ_CP040899.1"/>
</dbReference>
<name>A0ABX5VSP3_9MICO</name>
<dbReference type="Pfam" id="PF12724">
    <property type="entry name" value="Flavodoxin_5"/>
    <property type="match status" value="1"/>
</dbReference>
<protein>
    <submittedName>
        <fullName evidence="2">Flavodoxin</fullName>
    </submittedName>
</protein>
<feature type="domain" description="Flavodoxin" evidence="1">
    <location>
        <begin position="4"/>
        <end position="139"/>
    </location>
</feature>
<evidence type="ECO:0000259" key="1">
    <source>
        <dbReference type="Pfam" id="PF12724"/>
    </source>
</evidence>
<sequence>MRILVVSASKHSATSEIAAAISTGLESLGHTVRHEPAQSADIGDAEAVVLGSAVYMSRWMAHARDFAERHAAELAKLPTWVFSVGLAGAEADEPEKVEPRIVAAVDPVGTATFAGRIDPELLNFRERSVARLVKAPQGDLRDWDAVDAFSRRIDAELAEHLAPGS</sequence>
<organism evidence="2 3">
    <name type="scientific">Georgenia wutianyii</name>
    <dbReference type="NCBI Taxonomy" id="2585135"/>
    <lineage>
        <taxon>Bacteria</taxon>
        <taxon>Bacillati</taxon>
        <taxon>Actinomycetota</taxon>
        <taxon>Actinomycetes</taxon>
        <taxon>Micrococcales</taxon>
        <taxon>Bogoriellaceae</taxon>
        <taxon>Georgenia</taxon>
    </lineage>
</organism>
<dbReference type="InterPro" id="IPR026816">
    <property type="entry name" value="Flavodoxin_dom"/>
</dbReference>
<gene>
    <name evidence="2" type="ORF">FE251_10645</name>
</gene>
<dbReference type="SUPFAM" id="SSF52218">
    <property type="entry name" value="Flavoproteins"/>
    <property type="match status" value="1"/>
</dbReference>
<dbReference type="Gene3D" id="3.40.50.360">
    <property type="match status" value="1"/>
</dbReference>
<evidence type="ECO:0000313" key="2">
    <source>
        <dbReference type="EMBL" id="QDB79780.1"/>
    </source>
</evidence>
<dbReference type="InterPro" id="IPR052200">
    <property type="entry name" value="Protoporphyrinogen_IX_DH"/>
</dbReference>
<accession>A0ABX5VSP3</accession>
<evidence type="ECO:0000313" key="3">
    <source>
        <dbReference type="Proteomes" id="UP000313948"/>
    </source>
</evidence>
<dbReference type="InterPro" id="IPR029039">
    <property type="entry name" value="Flavoprotein-like_sf"/>
</dbReference>
<dbReference type="PANTHER" id="PTHR38030">
    <property type="entry name" value="PROTOPORPHYRINOGEN IX DEHYDROGENASE [MENAQUINONE]"/>
    <property type="match status" value="1"/>
</dbReference>
<dbReference type="Proteomes" id="UP000313948">
    <property type="component" value="Chromosome"/>
</dbReference>
<keyword evidence="3" id="KW-1185">Reference proteome</keyword>
<dbReference type="EMBL" id="CP040899">
    <property type="protein sequence ID" value="QDB79780.1"/>
    <property type="molecule type" value="Genomic_DNA"/>
</dbReference>
<dbReference type="PANTHER" id="PTHR38030:SF2">
    <property type="entry name" value="PROTOPORPHYRINOGEN IX DEHYDROGENASE [QUINONE]"/>
    <property type="match status" value="1"/>
</dbReference>